<dbReference type="Proteomes" id="UP000184304">
    <property type="component" value="Unassembled WGS sequence"/>
</dbReference>
<evidence type="ECO:0000313" key="1">
    <source>
        <dbReference type="EMBL" id="OJI90651.1"/>
    </source>
</evidence>
<dbReference type="EMBL" id="KV878176">
    <property type="protein sequence ID" value="OJI90651.1"/>
    <property type="molecule type" value="Genomic_DNA"/>
</dbReference>
<proteinExistence type="predicted"/>
<name>A0A1L9NN51_ASPTC</name>
<gene>
    <name evidence="1" type="ORF">ASPTUDRAFT_259336</name>
</gene>
<protein>
    <submittedName>
        <fullName evidence="1">Uncharacterized protein</fullName>
    </submittedName>
</protein>
<reference evidence="2" key="1">
    <citation type="journal article" date="2017" name="Genome Biol.">
        <title>Comparative genomics reveals high biological diversity and specific adaptations in the industrially and medically important fungal genus Aspergillus.</title>
        <authorList>
            <person name="de Vries R.P."/>
            <person name="Riley R."/>
            <person name="Wiebenga A."/>
            <person name="Aguilar-Osorio G."/>
            <person name="Amillis S."/>
            <person name="Uchima C.A."/>
            <person name="Anderluh G."/>
            <person name="Asadollahi M."/>
            <person name="Askin M."/>
            <person name="Barry K."/>
            <person name="Battaglia E."/>
            <person name="Bayram O."/>
            <person name="Benocci T."/>
            <person name="Braus-Stromeyer S.A."/>
            <person name="Caldana C."/>
            <person name="Canovas D."/>
            <person name="Cerqueira G.C."/>
            <person name="Chen F."/>
            <person name="Chen W."/>
            <person name="Choi C."/>
            <person name="Clum A."/>
            <person name="Dos Santos R.A."/>
            <person name="Damasio A.R."/>
            <person name="Diallinas G."/>
            <person name="Emri T."/>
            <person name="Fekete E."/>
            <person name="Flipphi M."/>
            <person name="Freyberg S."/>
            <person name="Gallo A."/>
            <person name="Gournas C."/>
            <person name="Habgood R."/>
            <person name="Hainaut M."/>
            <person name="Harispe M.L."/>
            <person name="Henrissat B."/>
            <person name="Hilden K.S."/>
            <person name="Hope R."/>
            <person name="Hossain A."/>
            <person name="Karabika E."/>
            <person name="Karaffa L."/>
            <person name="Karanyi Z."/>
            <person name="Krasevec N."/>
            <person name="Kuo A."/>
            <person name="Kusch H."/>
            <person name="LaButti K."/>
            <person name="Lagendijk E.L."/>
            <person name="Lapidus A."/>
            <person name="Levasseur A."/>
            <person name="Lindquist E."/>
            <person name="Lipzen A."/>
            <person name="Logrieco A.F."/>
            <person name="MacCabe A."/>
            <person name="Maekelae M.R."/>
            <person name="Malavazi I."/>
            <person name="Melin P."/>
            <person name="Meyer V."/>
            <person name="Mielnichuk N."/>
            <person name="Miskei M."/>
            <person name="Molnar A.P."/>
            <person name="Mule G."/>
            <person name="Ngan C.Y."/>
            <person name="Orejas M."/>
            <person name="Orosz E."/>
            <person name="Ouedraogo J.P."/>
            <person name="Overkamp K.M."/>
            <person name="Park H.-S."/>
            <person name="Perrone G."/>
            <person name="Piumi F."/>
            <person name="Punt P.J."/>
            <person name="Ram A.F."/>
            <person name="Ramon A."/>
            <person name="Rauscher S."/>
            <person name="Record E."/>
            <person name="Riano-Pachon D.M."/>
            <person name="Robert V."/>
            <person name="Roehrig J."/>
            <person name="Ruller R."/>
            <person name="Salamov A."/>
            <person name="Salih N.S."/>
            <person name="Samson R.A."/>
            <person name="Sandor E."/>
            <person name="Sanguinetti M."/>
            <person name="Schuetze T."/>
            <person name="Sepcic K."/>
            <person name="Shelest E."/>
            <person name="Sherlock G."/>
            <person name="Sophianopoulou V."/>
            <person name="Squina F.M."/>
            <person name="Sun H."/>
            <person name="Susca A."/>
            <person name="Todd R.B."/>
            <person name="Tsang A."/>
            <person name="Unkles S.E."/>
            <person name="van de Wiele N."/>
            <person name="van Rossen-Uffink D."/>
            <person name="Oliveira J.V."/>
            <person name="Vesth T.C."/>
            <person name="Visser J."/>
            <person name="Yu J.-H."/>
            <person name="Zhou M."/>
            <person name="Andersen M.R."/>
            <person name="Archer D.B."/>
            <person name="Baker S.E."/>
            <person name="Benoit I."/>
            <person name="Brakhage A.A."/>
            <person name="Braus G.H."/>
            <person name="Fischer R."/>
            <person name="Frisvad J.C."/>
            <person name="Goldman G.H."/>
            <person name="Houbraken J."/>
            <person name="Oakley B."/>
            <person name="Pocsi I."/>
            <person name="Scazzocchio C."/>
            <person name="Seiboth B."/>
            <person name="vanKuyk P.A."/>
            <person name="Wortman J."/>
            <person name="Dyer P.S."/>
            <person name="Grigoriev I.V."/>
        </authorList>
    </citation>
    <scope>NUCLEOTIDE SEQUENCE [LARGE SCALE GENOMIC DNA]</scope>
    <source>
        <strain evidence="2">CBS 134.48</strain>
    </source>
</reference>
<keyword evidence="2" id="KW-1185">Reference proteome</keyword>
<organism evidence="1 2">
    <name type="scientific">Aspergillus tubingensis (strain CBS 134.48)</name>
    <dbReference type="NCBI Taxonomy" id="767770"/>
    <lineage>
        <taxon>Eukaryota</taxon>
        <taxon>Fungi</taxon>
        <taxon>Dikarya</taxon>
        <taxon>Ascomycota</taxon>
        <taxon>Pezizomycotina</taxon>
        <taxon>Eurotiomycetes</taxon>
        <taxon>Eurotiomycetidae</taxon>
        <taxon>Eurotiales</taxon>
        <taxon>Aspergillaceae</taxon>
        <taxon>Aspergillus</taxon>
        <taxon>Aspergillus subgen. Circumdati</taxon>
    </lineage>
</organism>
<accession>A0A1L9NN51</accession>
<dbReference type="AlphaFoldDB" id="A0A1L9NN51"/>
<evidence type="ECO:0000313" key="2">
    <source>
        <dbReference type="Proteomes" id="UP000184304"/>
    </source>
</evidence>
<sequence length="137" mass="15817">MIVAYHVVRKLRETISFCSAHSISVQVTSVHHYYYYLLPRLLDDHVQDRCTLIGPTSGTKHCLYHGTQYDVHRTRFSSRHTYRSYLGGIHPPLSWGERHTPGTCPGYGIVRLVRSASFAYRDPPSHLICARPPRVRR</sequence>
<dbReference type="VEuPathDB" id="FungiDB:ASPTUDRAFT_259336"/>